<dbReference type="AlphaFoldDB" id="A0ABD2B9E1"/>
<feature type="region of interest" description="Disordered" evidence="1">
    <location>
        <begin position="1"/>
        <end position="21"/>
    </location>
</feature>
<organism evidence="2 3">
    <name type="scientific">Vespula maculifrons</name>
    <name type="common">Eastern yellow jacket</name>
    <name type="synonym">Wasp</name>
    <dbReference type="NCBI Taxonomy" id="7453"/>
    <lineage>
        <taxon>Eukaryota</taxon>
        <taxon>Metazoa</taxon>
        <taxon>Ecdysozoa</taxon>
        <taxon>Arthropoda</taxon>
        <taxon>Hexapoda</taxon>
        <taxon>Insecta</taxon>
        <taxon>Pterygota</taxon>
        <taxon>Neoptera</taxon>
        <taxon>Endopterygota</taxon>
        <taxon>Hymenoptera</taxon>
        <taxon>Apocrita</taxon>
        <taxon>Aculeata</taxon>
        <taxon>Vespoidea</taxon>
        <taxon>Vespidae</taxon>
        <taxon>Vespinae</taxon>
        <taxon>Vespula</taxon>
    </lineage>
</organism>
<evidence type="ECO:0000256" key="1">
    <source>
        <dbReference type="SAM" id="MobiDB-lite"/>
    </source>
</evidence>
<keyword evidence="3" id="KW-1185">Reference proteome</keyword>
<accession>A0ABD2B9E1</accession>
<gene>
    <name evidence="2" type="ORF">V1477_016490</name>
</gene>
<name>A0ABD2B9E1_VESMC</name>
<sequence length="175" mass="20561">MMDRENQKEKKESEKEKKDKEKQILPVTTLKAIQRVLDKLLILNRIAGMIKIEPRNRSKKFRRRRRSRGKIGLKPEPATVLRTVLNILHYVLGNFYGNEFHHPTDVNNVTTNGKMFHSCGNKNYIVWLSVNLPYIRISFCIELKNCSTAYLNNTHTKGCYKSVLNVIKFKRHLSY</sequence>
<evidence type="ECO:0000313" key="2">
    <source>
        <dbReference type="EMBL" id="KAL2729310.1"/>
    </source>
</evidence>
<protein>
    <submittedName>
        <fullName evidence="2">Uncharacterized protein</fullName>
    </submittedName>
</protein>
<proteinExistence type="predicted"/>
<reference evidence="2 3" key="1">
    <citation type="journal article" date="2024" name="Ann. Entomol. Soc. Am.">
        <title>Genomic analyses of the southern and eastern yellowjacket wasps (Hymenoptera: Vespidae) reveal evolutionary signatures of social life.</title>
        <authorList>
            <person name="Catto M.A."/>
            <person name="Caine P.B."/>
            <person name="Orr S.E."/>
            <person name="Hunt B.G."/>
            <person name="Goodisman M.A.D."/>
        </authorList>
    </citation>
    <scope>NUCLEOTIDE SEQUENCE [LARGE SCALE GENOMIC DNA]</scope>
    <source>
        <strain evidence="2">232</strain>
        <tissue evidence="2">Head and thorax</tissue>
    </source>
</reference>
<evidence type="ECO:0000313" key="3">
    <source>
        <dbReference type="Proteomes" id="UP001607303"/>
    </source>
</evidence>
<dbReference type="EMBL" id="JAYRBN010000097">
    <property type="protein sequence ID" value="KAL2729310.1"/>
    <property type="molecule type" value="Genomic_DNA"/>
</dbReference>
<dbReference type="Proteomes" id="UP001607303">
    <property type="component" value="Unassembled WGS sequence"/>
</dbReference>
<comment type="caution">
    <text evidence="2">The sequence shown here is derived from an EMBL/GenBank/DDBJ whole genome shotgun (WGS) entry which is preliminary data.</text>
</comment>